<evidence type="ECO:0000313" key="6">
    <source>
        <dbReference type="EnsemblMetazoa" id="XP_037874046.1"/>
    </source>
</evidence>
<keyword evidence="5" id="KW-0472">Membrane</keyword>
<reference evidence="6" key="2">
    <citation type="submission" date="2022-06" db="UniProtKB">
        <authorList>
            <consortium name="EnsemblMetazoa"/>
        </authorList>
    </citation>
    <scope>IDENTIFICATION</scope>
    <source>
        <strain evidence="6">p50T (Dazao)</strain>
    </source>
</reference>
<accession>A0A8R2R6T4</accession>
<evidence type="ECO:0000256" key="2">
    <source>
        <dbReference type="ARBA" id="ARBA00009160"/>
    </source>
</evidence>
<dbReference type="Proteomes" id="UP000005204">
    <property type="component" value="Unassembled WGS sequence"/>
</dbReference>
<dbReference type="GO" id="GO:0000422">
    <property type="term" value="P:autophagy of mitochondrion"/>
    <property type="evidence" value="ECO:0007669"/>
    <property type="project" value="TreeGrafter"/>
</dbReference>
<dbReference type="GeneID" id="119630051"/>
<evidence type="ECO:0000256" key="1">
    <source>
        <dbReference type="ARBA" id="ARBA00004374"/>
    </source>
</evidence>
<evidence type="ECO:0000256" key="3">
    <source>
        <dbReference type="ARBA" id="ARBA00022692"/>
    </source>
</evidence>
<evidence type="ECO:0000256" key="4">
    <source>
        <dbReference type="ARBA" id="ARBA00022989"/>
    </source>
</evidence>
<dbReference type="PANTHER" id="PTHR21346:SF0">
    <property type="entry name" value="RE45833P"/>
    <property type="match status" value="1"/>
</dbReference>
<evidence type="ECO:0008006" key="8">
    <source>
        <dbReference type="Google" id="ProtNLM"/>
    </source>
</evidence>
<sequence>MARPIPNLHDISRLNEEIKPKDSKTVLDLVIDNVRSKSSKDLVFGTLTGWMTGIMVVKVGKVAAFGLGGSVLLLHIACEYGYICVNWERVRESAGSSHVWLEKLIKFVKKNSCFSVGMLGGFFFGVAST</sequence>
<evidence type="ECO:0000313" key="7">
    <source>
        <dbReference type="Proteomes" id="UP000005204"/>
    </source>
</evidence>
<dbReference type="OMA" id="ICVNWER"/>
<dbReference type="Pfam" id="PF04930">
    <property type="entry name" value="FUN14"/>
    <property type="match status" value="1"/>
</dbReference>
<name>A0A8R2R6T4_BOMMO</name>
<dbReference type="GO" id="GO:0005741">
    <property type="term" value="C:mitochondrial outer membrane"/>
    <property type="evidence" value="ECO:0007669"/>
    <property type="project" value="UniProtKB-SubCell"/>
</dbReference>
<dbReference type="PANTHER" id="PTHR21346">
    <property type="entry name" value="FUN14 DOMAIN CONTAINING"/>
    <property type="match status" value="1"/>
</dbReference>
<reference evidence="7" key="1">
    <citation type="journal article" date="2008" name="Insect Biochem. Mol. Biol.">
        <title>The genome of a lepidopteran model insect, the silkworm Bombyx mori.</title>
        <authorList>
            <consortium name="International Silkworm Genome Consortium"/>
        </authorList>
    </citation>
    <scope>NUCLEOTIDE SEQUENCE [LARGE SCALE GENOMIC DNA]</scope>
    <source>
        <strain evidence="7">p50T</strain>
    </source>
</reference>
<protein>
    <recommendedName>
        <fullName evidence="8">FUN14 domain-containing protein 1</fullName>
    </recommendedName>
</protein>
<comment type="similarity">
    <text evidence="2">Belongs to the FUN14 family.</text>
</comment>
<dbReference type="RefSeq" id="XP_037874046.1">
    <property type="nucleotide sequence ID" value="XM_038018118.1"/>
</dbReference>
<evidence type="ECO:0000256" key="5">
    <source>
        <dbReference type="ARBA" id="ARBA00023136"/>
    </source>
</evidence>
<proteinExistence type="inferred from homology"/>
<dbReference type="InterPro" id="IPR007014">
    <property type="entry name" value="FUN14"/>
</dbReference>
<dbReference type="SMR" id="A0A8R2R6T4"/>
<keyword evidence="3" id="KW-0812">Transmembrane</keyword>
<dbReference type="EnsemblMetazoa" id="XM_038018118.1">
    <property type="protein sequence ID" value="XP_037874046.1"/>
    <property type="gene ID" value="LOC119630051"/>
</dbReference>
<dbReference type="AlphaFoldDB" id="A0A8R2R6T4"/>
<keyword evidence="4" id="KW-1133">Transmembrane helix</keyword>
<dbReference type="KEGG" id="bmor:119630051"/>
<keyword evidence="7" id="KW-1185">Reference proteome</keyword>
<organism evidence="6 7">
    <name type="scientific">Bombyx mori</name>
    <name type="common">Silk moth</name>
    <dbReference type="NCBI Taxonomy" id="7091"/>
    <lineage>
        <taxon>Eukaryota</taxon>
        <taxon>Metazoa</taxon>
        <taxon>Ecdysozoa</taxon>
        <taxon>Arthropoda</taxon>
        <taxon>Hexapoda</taxon>
        <taxon>Insecta</taxon>
        <taxon>Pterygota</taxon>
        <taxon>Neoptera</taxon>
        <taxon>Endopterygota</taxon>
        <taxon>Lepidoptera</taxon>
        <taxon>Glossata</taxon>
        <taxon>Ditrysia</taxon>
        <taxon>Bombycoidea</taxon>
        <taxon>Bombycidae</taxon>
        <taxon>Bombycinae</taxon>
        <taxon>Bombyx</taxon>
    </lineage>
</organism>
<comment type="subcellular location">
    <subcellularLocation>
        <location evidence="1">Mitochondrion outer membrane</location>
        <topology evidence="1">Multi-pass membrane protein</topology>
    </subcellularLocation>
</comment>